<dbReference type="Proteomes" id="UP000015105">
    <property type="component" value="Chromosome 7D"/>
</dbReference>
<dbReference type="STRING" id="200361.A0A453T654"/>
<evidence type="ECO:0000313" key="4">
    <source>
        <dbReference type="Proteomes" id="UP000015105"/>
    </source>
</evidence>
<sequence length="494" mass="55618">SAIPLLRHHHHQAMDARRRSPKKRKFERVPDQDSPPGSGSAGVDLINALPDAVLCTIVSLLPTKDGARTQAIARRWRPLWRSAPLNLVADSTLSRQQRKRVVYVTKILAEHPGPALRLNLPYIRRRDYGKIDGWLRSQALTDLQELHLGYDSQDSPPPSLLSPSALRFAPTLRVATFTDCHFPDLSAQSLNFSHLQQLGLYGVTFSALSAHYLNFPRLKQLTMSVVTILEDALHNMLSGCLSLESLLLEDNVGFARLRISSLTLRSIGFSAPYTQGPSLFHELVIEDAPCLERLLPLSPDYGPTIVRVIRAPKLQVLGVLSKGISKLHIGTTVFQEMTAISLTTTMRTVKVLVIESFGPNLDAVIGFLKCFPCLERLYVLSQPWMEMKNVQKYDPLDPIECLESYLKRVVWKNYIGDMLDVEFAKFFVLNAKVLEEMKFVSSNSCDRQWKSNQHMCLQVDSRASPDARLEFISCMDVLGDDKRTHDLSMADPFE</sequence>
<dbReference type="CDD" id="cd22160">
    <property type="entry name" value="F-box_AtFBL13-like"/>
    <property type="match status" value="1"/>
</dbReference>
<reference evidence="4" key="2">
    <citation type="journal article" date="2017" name="Nat. Plants">
        <title>The Aegilops tauschii genome reveals multiple impacts of transposons.</title>
        <authorList>
            <person name="Zhao G."/>
            <person name="Zou C."/>
            <person name="Li K."/>
            <person name="Wang K."/>
            <person name="Li T."/>
            <person name="Gao L."/>
            <person name="Zhang X."/>
            <person name="Wang H."/>
            <person name="Yang Z."/>
            <person name="Liu X."/>
            <person name="Jiang W."/>
            <person name="Mao L."/>
            <person name="Kong X."/>
            <person name="Jiao Y."/>
            <person name="Jia J."/>
        </authorList>
    </citation>
    <scope>NUCLEOTIDE SEQUENCE [LARGE SCALE GENOMIC DNA]</scope>
    <source>
        <strain evidence="4">cv. AL8/78</strain>
    </source>
</reference>
<dbReference type="Pfam" id="PF08387">
    <property type="entry name" value="FBD"/>
    <property type="match status" value="1"/>
</dbReference>
<dbReference type="Gramene" id="AET7Gv21262200.2">
    <property type="protein sequence ID" value="AET7Gv21262200.2"/>
    <property type="gene ID" value="AET7Gv21262200"/>
</dbReference>
<proteinExistence type="predicted"/>
<dbReference type="PANTHER" id="PTHR32141:SF182">
    <property type="entry name" value="F-BOX DOMAIN-CONTAINING PROTEIN"/>
    <property type="match status" value="1"/>
</dbReference>
<reference evidence="3" key="4">
    <citation type="submission" date="2019-03" db="UniProtKB">
        <authorList>
            <consortium name="EnsemblPlants"/>
        </authorList>
    </citation>
    <scope>IDENTIFICATION</scope>
</reference>
<reference evidence="3" key="5">
    <citation type="journal article" date="2021" name="G3 (Bethesda)">
        <title>Aegilops tauschii genome assembly Aet v5.0 features greater sequence contiguity and improved annotation.</title>
        <authorList>
            <person name="Wang L."/>
            <person name="Zhu T."/>
            <person name="Rodriguez J.C."/>
            <person name="Deal K.R."/>
            <person name="Dubcovsky J."/>
            <person name="McGuire P.E."/>
            <person name="Lux T."/>
            <person name="Spannagl M."/>
            <person name="Mayer K.F.X."/>
            <person name="Baldrich P."/>
            <person name="Meyers B.C."/>
            <person name="Huo N."/>
            <person name="Gu Y.Q."/>
            <person name="Zhou H."/>
            <person name="Devos K.M."/>
            <person name="Bennetzen J.L."/>
            <person name="Unver T."/>
            <person name="Budak H."/>
            <person name="Gulick P.J."/>
            <person name="Galiba G."/>
            <person name="Kalapos B."/>
            <person name="Nelson D.R."/>
            <person name="Li P."/>
            <person name="You F.M."/>
            <person name="Luo M.C."/>
            <person name="Dvorak J."/>
        </authorList>
    </citation>
    <scope>NUCLEOTIDE SEQUENCE [LARGE SCALE GENOMIC DNA]</scope>
    <source>
        <strain evidence="3">cv. AL8/78</strain>
    </source>
</reference>
<accession>A0A453T654</accession>
<dbReference type="PANTHER" id="PTHR32141">
    <property type="match status" value="1"/>
</dbReference>
<dbReference type="Gene3D" id="3.80.10.10">
    <property type="entry name" value="Ribonuclease Inhibitor"/>
    <property type="match status" value="1"/>
</dbReference>
<reference evidence="3" key="3">
    <citation type="journal article" date="2017" name="Nature">
        <title>Genome sequence of the progenitor of the wheat D genome Aegilops tauschii.</title>
        <authorList>
            <person name="Luo M.C."/>
            <person name="Gu Y.Q."/>
            <person name="Puiu D."/>
            <person name="Wang H."/>
            <person name="Twardziok S.O."/>
            <person name="Deal K.R."/>
            <person name="Huo N."/>
            <person name="Zhu T."/>
            <person name="Wang L."/>
            <person name="Wang Y."/>
            <person name="McGuire P.E."/>
            <person name="Liu S."/>
            <person name="Long H."/>
            <person name="Ramasamy R.K."/>
            <person name="Rodriguez J.C."/>
            <person name="Van S.L."/>
            <person name="Yuan L."/>
            <person name="Wang Z."/>
            <person name="Xia Z."/>
            <person name="Xiao L."/>
            <person name="Anderson O.D."/>
            <person name="Ouyang S."/>
            <person name="Liang Y."/>
            <person name="Zimin A.V."/>
            <person name="Pertea G."/>
            <person name="Qi P."/>
            <person name="Bennetzen J.L."/>
            <person name="Dai X."/>
            <person name="Dawson M.W."/>
            <person name="Muller H.G."/>
            <person name="Kugler K."/>
            <person name="Rivarola-Duarte L."/>
            <person name="Spannagl M."/>
            <person name="Mayer K.F.X."/>
            <person name="Lu F.H."/>
            <person name="Bevan M.W."/>
            <person name="Leroy P."/>
            <person name="Li P."/>
            <person name="You F.M."/>
            <person name="Sun Q."/>
            <person name="Liu Z."/>
            <person name="Lyons E."/>
            <person name="Wicker T."/>
            <person name="Salzberg S.L."/>
            <person name="Devos K.M."/>
            <person name="Dvorak J."/>
        </authorList>
    </citation>
    <scope>NUCLEOTIDE SEQUENCE [LARGE SCALE GENOMIC DNA]</scope>
    <source>
        <strain evidence="3">cv. AL8/78</strain>
    </source>
</reference>
<feature type="region of interest" description="Disordered" evidence="1">
    <location>
        <begin position="1"/>
        <end position="42"/>
    </location>
</feature>
<evidence type="ECO:0000259" key="2">
    <source>
        <dbReference type="SMART" id="SM00579"/>
    </source>
</evidence>
<dbReference type="Pfam" id="PF24758">
    <property type="entry name" value="LRR_At5g56370"/>
    <property type="match status" value="2"/>
</dbReference>
<dbReference type="EnsemblPlants" id="AET7Gv21262200.2">
    <property type="protein sequence ID" value="AET7Gv21262200.2"/>
    <property type="gene ID" value="AET7Gv21262200"/>
</dbReference>
<feature type="compositionally biased region" description="Basic residues" evidence="1">
    <location>
        <begin position="1"/>
        <end position="11"/>
    </location>
</feature>
<dbReference type="InterPro" id="IPR055411">
    <property type="entry name" value="LRR_FXL15/At3g58940/PEG3-like"/>
</dbReference>
<dbReference type="InterPro" id="IPR055302">
    <property type="entry name" value="F-box_dom-containing"/>
</dbReference>
<organism evidence="3 4">
    <name type="scientific">Aegilops tauschii subsp. strangulata</name>
    <name type="common">Goatgrass</name>
    <dbReference type="NCBI Taxonomy" id="200361"/>
    <lineage>
        <taxon>Eukaryota</taxon>
        <taxon>Viridiplantae</taxon>
        <taxon>Streptophyta</taxon>
        <taxon>Embryophyta</taxon>
        <taxon>Tracheophyta</taxon>
        <taxon>Spermatophyta</taxon>
        <taxon>Magnoliopsida</taxon>
        <taxon>Liliopsida</taxon>
        <taxon>Poales</taxon>
        <taxon>Poaceae</taxon>
        <taxon>BOP clade</taxon>
        <taxon>Pooideae</taxon>
        <taxon>Triticodae</taxon>
        <taxon>Triticeae</taxon>
        <taxon>Triticinae</taxon>
        <taxon>Aegilops</taxon>
    </lineage>
</organism>
<dbReference type="InterPro" id="IPR036047">
    <property type="entry name" value="F-box-like_dom_sf"/>
</dbReference>
<keyword evidence="4" id="KW-1185">Reference proteome</keyword>
<dbReference type="AlphaFoldDB" id="A0A453T654"/>
<evidence type="ECO:0000256" key="1">
    <source>
        <dbReference type="SAM" id="MobiDB-lite"/>
    </source>
</evidence>
<protein>
    <recommendedName>
        <fullName evidence="2">FBD domain-containing protein</fullName>
    </recommendedName>
</protein>
<dbReference type="SUPFAM" id="SSF52047">
    <property type="entry name" value="RNI-like"/>
    <property type="match status" value="1"/>
</dbReference>
<reference evidence="4" key="1">
    <citation type="journal article" date="2014" name="Science">
        <title>Ancient hybridizations among the ancestral genomes of bread wheat.</title>
        <authorList>
            <consortium name="International Wheat Genome Sequencing Consortium,"/>
            <person name="Marcussen T."/>
            <person name="Sandve S.R."/>
            <person name="Heier L."/>
            <person name="Spannagl M."/>
            <person name="Pfeifer M."/>
            <person name="Jakobsen K.S."/>
            <person name="Wulff B.B."/>
            <person name="Steuernagel B."/>
            <person name="Mayer K.F."/>
            <person name="Olsen O.A."/>
        </authorList>
    </citation>
    <scope>NUCLEOTIDE SEQUENCE [LARGE SCALE GENOMIC DNA]</scope>
    <source>
        <strain evidence="4">cv. AL8/78</strain>
    </source>
</reference>
<dbReference type="InterPro" id="IPR032675">
    <property type="entry name" value="LRR_dom_sf"/>
</dbReference>
<dbReference type="InterPro" id="IPR006566">
    <property type="entry name" value="FBD"/>
</dbReference>
<dbReference type="InterPro" id="IPR053781">
    <property type="entry name" value="F-box_AtFBL13-like"/>
</dbReference>
<evidence type="ECO:0000313" key="3">
    <source>
        <dbReference type="EnsemblPlants" id="AET7Gv21262200.2"/>
    </source>
</evidence>
<dbReference type="SUPFAM" id="SSF81383">
    <property type="entry name" value="F-box domain"/>
    <property type="match status" value="1"/>
</dbReference>
<feature type="domain" description="FBD" evidence="2">
    <location>
        <begin position="400"/>
        <end position="472"/>
    </location>
</feature>
<name>A0A453T654_AEGTS</name>
<dbReference type="SMART" id="SM00579">
    <property type="entry name" value="FBD"/>
    <property type="match status" value="1"/>
</dbReference>